<dbReference type="InterPro" id="IPR045865">
    <property type="entry name" value="ACT-like_dom_sf"/>
</dbReference>
<reference evidence="3" key="1">
    <citation type="submission" date="2016-10" db="EMBL/GenBank/DDBJ databases">
        <authorList>
            <person name="Varghese N."/>
            <person name="Submissions S."/>
        </authorList>
    </citation>
    <scope>NUCLEOTIDE SEQUENCE [LARGE SCALE GENOMIC DNA]</scope>
    <source>
        <strain evidence="3">SUR2</strain>
    </source>
</reference>
<dbReference type="Proteomes" id="UP000182034">
    <property type="component" value="Unassembled WGS sequence"/>
</dbReference>
<protein>
    <recommendedName>
        <fullName evidence="1">DUF2241 domain-containing protein</fullName>
    </recommendedName>
</protein>
<dbReference type="OrthoDB" id="517867at2"/>
<dbReference type="PANTHER" id="PTHR39199:SF1">
    <property type="entry name" value="BLR5128 PROTEIN"/>
    <property type="match status" value="1"/>
</dbReference>
<sequence>MTGEKDLKTLLQSMKPHLNEGEYVFCTVEKFPTIDLNEIICFFKEQEGITLIIKKELADLLNLKYEFVASWITLEIHSSLEAVGLTAAFSEALTSKKISCNVIAGYFHDHIFVSVDDADNAMKELKRLSKEGI</sequence>
<gene>
    <name evidence="2" type="ORF">SAMN05216324_11737</name>
</gene>
<evidence type="ECO:0000313" key="3">
    <source>
        <dbReference type="Proteomes" id="UP000182034"/>
    </source>
</evidence>
<keyword evidence="3" id="KW-1185">Reference proteome</keyword>
<evidence type="ECO:0000259" key="1">
    <source>
        <dbReference type="Pfam" id="PF10000"/>
    </source>
</evidence>
<dbReference type="PANTHER" id="PTHR39199">
    <property type="entry name" value="BLR5128 PROTEIN"/>
    <property type="match status" value="1"/>
</dbReference>
<feature type="domain" description="DUF2241" evidence="1">
    <location>
        <begin position="2"/>
        <end position="69"/>
    </location>
</feature>
<dbReference type="RefSeq" id="WP_072411879.1">
    <property type="nucleotide sequence ID" value="NZ_FPKW01000017.1"/>
</dbReference>
<dbReference type="AlphaFoldDB" id="A0A1K2IVL3"/>
<dbReference type="Gene3D" id="3.30.2130.10">
    <property type="entry name" value="VC0802-like"/>
    <property type="match status" value="1"/>
</dbReference>
<dbReference type="SUPFAM" id="SSF55021">
    <property type="entry name" value="ACT-like"/>
    <property type="match status" value="2"/>
</dbReference>
<proteinExistence type="predicted"/>
<dbReference type="STRING" id="1612149.SAMN05216324_11737"/>
<dbReference type="Pfam" id="PF10000">
    <property type="entry name" value="ACT_3"/>
    <property type="match status" value="1"/>
</dbReference>
<dbReference type="InterPro" id="IPR018717">
    <property type="entry name" value="DUF2241"/>
</dbReference>
<name>A0A1K2IVL3_9FLAO</name>
<evidence type="ECO:0000313" key="2">
    <source>
        <dbReference type="EMBL" id="SFZ96224.1"/>
    </source>
</evidence>
<organism evidence="2 3">
    <name type="scientific">Chryseobacterium limigenitum</name>
    <dbReference type="NCBI Taxonomy" id="1612149"/>
    <lineage>
        <taxon>Bacteria</taxon>
        <taxon>Pseudomonadati</taxon>
        <taxon>Bacteroidota</taxon>
        <taxon>Flavobacteriia</taxon>
        <taxon>Flavobacteriales</taxon>
        <taxon>Weeksellaceae</taxon>
        <taxon>Chryseobacterium group</taxon>
        <taxon>Chryseobacterium</taxon>
    </lineage>
</organism>
<accession>A0A1K2IVL3</accession>
<dbReference type="EMBL" id="FPKW01000017">
    <property type="protein sequence ID" value="SFZ96224.1"/>
    <property type="molecule type" value="Genomic_DNA"/>
</dbReference>